<dbReference type="Pfam" id="PF00072">
    <property type="entry name" value="Response_reg"/>
    <property type="match status" value="1"/>
</dbReference>
<dbReference type="InterPro" id="IPR046947">
    <property type="entry name" value="LytR-like"/>
</dbReference>
<comment type="caution">
    <text evidence="4">The sequence shown here is derived from an EMBL/GenBank/DDBJ whole genome shotgun (WGS) entry which is preliminary data.</text>
</comment>
<dbReference type="EMBL" id="JBDJNQ010000004">
    <property type="protein sequence ID" value="MEN5377616.1"/>
    <property type="molecule type" value="Genomic_DNA"/>
</dbReference>
<name>A0ABV0BS54_9SPHI</name>
<dbReference type="PROSITE" id="PS50110">
    <property type="entry name" value="RESPONSE_REGULATORY"/>
    <property type="match status" value="1"/>
</dbReference>
<dbReference type="GO" id="GO:0003677">
    <property type="term" value="F:DNA binding"/>
    <property type="evidence" value="ECO:0007669"/>
    <property type="project" value="UniProtKB-KW"/>
</dbReference>
<dbReference type="RefSeq" id="WP_132842306.1">
    <property type="nucleotide sequence ID" value="NZ_JBDJLH010000002.1"/>
</dbReference>
<dbReference type="InterPro" id="IPR011006">
    <property type="entry name" value="CheY-like_superfamily"/>
</dbReference>
<dbReference type="InterPro" id="IPR007492">
    <property type="entry name" value="LytTR_DNA-bd_dom"/>
</dbReference>
<dbReference type="InterPro" id="IPR001789">
    <property type="entry name" value="Sig_transdc_resp-reg_receiver"/>
</dbReference>
<dbReference type="Gene3D" id="3.40.50.2300">
    <property type="match status" value="1"/>
</dbReference>
<dbReference type="SMART" id="SM00850">
    <property type="entry name" value="LytTR"/>
    <property type="match status" value="1"/>
</dbReference>
<dbReference type="PROSITE" id="PS50930">
    <property type="entry name" value="HTH_LYTTR"/>
    <property type="match status" value="1"/>
</dbReference>
<proteinExistence type="predicted"/>
<organism evidence="4 5">
    <name type="scientific">Sphingobacterium kitahiroshimense</name>
    <dbReference type="NCBI Taxonomy" id="470446"/>
    <lineage>
        <taxon>Bacteria</taxon>
        <taxon>Pseudomonadati</taxon>
        <taxon>Bacteroidota</taxon>
        <taxon>Sphingobacteriia</taxon>
        <taxon>Sphingobacteriales</taxon>
        <taxon>Sphingobacteriaceae</taxon>
        <taxon>Sphingobacterium</taxon>
    </lineage>
</organism>
<dbReference type="Proteomes" id="UP001409291">
    <property type="component" value="Unassembled WGS sequence"/>
</dbReference>
<keyword evidence="4" id="KW-0238">DNA-binding</keyword>
<dbReference type="PANTHER" id="PTHR37299">
    <property type="entry name" value="TRANSCRIPTIONAL REGULATOR-RELATED"/>
    <property type="match status" value="1"/>
</dbReference>
<protein>
    <submittedName>
        <fullName evidence="4">LytTR family transcriptional regulator DNA-binding domain-containing protein</fullName>
    </submittedName>
</protein>
<feature type="modified residue" description="4-aspartylphosphate" evidence="1">
    <location>
        <position position="54"/>
    </location>
</feature>
<feature type="domain" description="HTH LytTR-type" evidence="3">
    <location>
        <begin position="142"/>
        <end position="246"/>
    </location>
</feature>
<reference evidence="4 5" key="1">
    <citation type="submission" date="2024-04" db="EMBL/GenBank/DDBJ databases">
        <title>WGS of bacteria from Torrens River.</title>
        <authorList>
            <person name="Wyrsch E.R."/>
            <person name="Drigo B."/>
        </authorList>
    </citation>
    <scope>NUCLEOTIDE SEQUENCE [LARGE SCALE GENOMIC DNA]</scope>
    <source>
        <strain evidence="4 5">TWI391</strain>
    </source>
</reference>
<evidence type="ECO:0000259" key="2">
    <source>
        <dbReference type="PROSITE" id="PS50110"/>
    </source>
</evidence>
<dbReference type="Gene3D" id="2.40.50.1020">
    <property type="entry name" value="LytTr DNA-binding domain"/>
    <property type="match status" value="1"/>
</dbReference>
<evidence type="ECO:0000259" key="3">
    <source>
        <dbReference type="PROSITE" id="PS50930"/>
    </source>
</evidence>
<dbReference type="PANTHER" id="PTHR37299:SF1">
    <property type="entry name" value="STAGE 0 SPORULATION PROTEIN A HOMOLOG"/>
    <property type="match status" value="1"/>
</dbReference>
<feature type="domain" description="Response regulatory" evidence="2">
    <location>
        <begin position="3"/>
        <end position="114"/>
    </location>
</feature>
<keyword evidence="5" id="KW-1185">Reference proteome</keyword>
<evidence type="ECO:0000313" key="4">
    <source>
        <dbReference type="EMBL" id="MEN5377616.1"/>
    </source>
</evidence>
<dbReference type="SUPFAM" id="SSF52172">
    <property type="entry name" value="CheY-like"/>
    <property type="match status" value="1"/>
</dbReference>
<gene>
    <name evidence="4" type="ORF">ABE541_10115</name>
</gene>
<accession>A0ABV0BS54</accession>
<dbReference type="SMART" id="SM00448">
    <property type="entry name" value="REC"/>
    <property type="match status" value="1"/>
</dbReference>
<sequence length="246" mass="28197">MIKVILIDDEPLARSILVEYLSKDPLVSIVAECGDGFEGVKAIQQHQPDLLFLDVQMPKLTGFEMLELVENPPAVIFTTAFDDYALKAFEKNAIDYLMKPISPNRFKQAFEKFKLSFSKPNAEPAPNYEAVIHQEESKLDRIVVKTGTQIKIIPVPQIKYLEAYDDYVKIHTADGLYLKNKTMAFFEKHLDEQTFVRIHRSYIIKIDQLARIEPWEKDSFVAILITGEKLNISKSGYARLKQMIGI</sequence>
<evidence type="ECO:0000313" key="5">
    <source>
        <dbReference type="Proteomes" id="UP001409291"/>
    </source>
</evidence>
<evidence type="ECO:0000256" key="1">
    <source>
        <dbReference type="PROSITE-ProRule" id="PRU00169"/>
    </source>
</evidence>
<dbReference type="Pfam" id="PF04397">
    <property type="entry name" value="LytTR"/>
    <property type="match status" value="1"/>
</dbReference>
<keyword evidence="1" id="KW-0597">Phosphoprotein</keyword>